<gene>
    <name evidence="1" type="ORF">HF682_11215</name>
</gene>
<sequence length="402" mass="45559">MLDRIAEAYARLVLSTGLHDDSYVDAWVGPAEWRTQPEALDLTELQQRSATLLAELEVRPLSGLPEAEQQRQAYLHKHLIALHAHLRRLQGERFRFDEESRLLYDAVCPPLSAADFDPVLTELAQLLPGDGPLHVRAREWLSGFDIPREKLDAVFTVAMDAARERTRPYIALPEGESCKLGYVQDKVWGGYNWYLGQGHSLVEVNTDFPMPLARAIDLACHEAYPGHHVQSSLIELELVQQRGWMEYAAFPLYSPLSCLAEGAANYGILLAFPGDSRIQFEREVLCPLAGLPADDLPRYHRVLTLLDRLSYVDNWVARDWQDGLLDADGARARLQQYRVSDEARAAQRFRFIEKNGSYVINYNLGLDLVAAWVERQAGADLSLRWQALSRMLHRPLTASMMV</sequence>
<name>A0A847SIM1_9NEIS</name>
<proteinExistence type="predicted"/>
<dbReference type="EMBL" id="JABAIM010000002">
    <property type="protein sequence ID" value="NLR75732.1"/>
    <property type="molecule type" value="Genomic_DNA"/>
</dbReference>
<evidence type="ECO:0000313" key="2">
    <source>
        <dbReference type="Proteomes" id="UP000587991"/>
    </source>
</evidence>
<dbReference type="Proteomes" id="UP000587991">
    <property type="component" value="Unassembled WGS sequence"/>
</dbReference>
<keyword evidence="2" id="KW-1185">Reference proteome</keyword>
<dbReference type="AlphaFoldDB" id="A0A847SIM1"/>
<organism evidence="1 2">
    <name type="scientific">Leeia aquatica</name>
    <dbReference type="NCBI Taxonomy" id="2725557"/>
    <lineage>
        <taxon>Bacteria</taxon>
        <taxon>Pseudomonadati</taxon>
        <taxon>Pseudomonadota</taxon>
        <taxon>Betaproteobacteria</taxon>
        <taxon>Neisseriales</taxon>
        <taxon>Leeiaceae</taxon>
        <taxon>Leeia</taxon>
    </lineage>
</organism>
<evidence type="ECO:0008006" key="3">
    <source>
        <dbReference type="Google" id="ProtNLM"/>
    </source>
</evidence>
<protein>
    <recommendedName>
        <fullName evidence="3">DUF885 domain-containing protein</fullName>
    </recommendedName>
</protein>
<reference evidence="1 2" key="1">
    <citation type="submission" date="2020-04" db="EMBL/GenBank/DDBJ databases">
        <title>Draft genome of Leeia sp. IMCC25680.</title>
        <authorList>
            <person name="Song J."/>
            <person name="Cho J.-C."/>
        </authorList>
    </citation>
    <scope>NUCLEOTIDE SEQUENCE [LARGE SCALE GENOMIC DNA]</scope>
    <source>
        <strain evidence="1 2">IMCC25680</strain>
    </source>
</reference>
<accession>A0A847SIM1</accession>
<dbReference type="RefSeq" id="WP_168877376.1">
    <property type="nucleotide sequence ID" value="NZ_JABAIM010000002.1"/>
</dbReference>
<evidence type="ECO:0000313" key="1">
    <source>
        <dbReference type="EMBL" id="NLR75732.1"/>
    </source>
</evidence>
<comment type="caution">
    <text evidence="1">The sequence shown here is derived from an EMBL/GenBank/DDBJ whole genome shotgun (WGS) entry which is preliminary data.</text>
</comment>